<comment type="cofactor">
    <cofactor evidence="1">
        <name>Fe(3+)</name>
        <dbReference type="ChEBI" id="CHEBI:29034"/>
    </cofactor>
</comment>
<evidence type="ECO:0000256" key="4">
    <source>
        <dbReference type="ARBA" id="ARBA00022964"/>
    </source>
</evidence>
<keyword evidence="4 9" id="KW-0223">Dioxygenase</keyword>
<evidence type="ECO:0000256" key="2">
    <source>
        <dbReference type="ARBA" id="ARBA00007825"/>
    </source>
</evidence>
<reference evidence="9 10" key="1">
    <citation type="submission" date="2020-08" db="EMBL/GenBank/DDBJ databases">
        <title>Genomic Encyclopedia of Type Strains, Phase IV (KMG-IV): sequencing the most valuable type-strain genomes for metagenomic binning, comparative biology and taxonomic classification.</title>
        <authorList>
            <person name="Goeker M."/>
        </authorList>
    </citation>
    <scope>NUCLEOTIDE SEQUENCE [LARGE SCALE GENOMIC DNA]</scope>
    <source>
        <strain evidence="9 10">DSM 101730</strain>
    </source>
</reference>
<keyword evidence="10" id="KW-1185">Reference proteome</keyword>
<dbReference type="InterPro" id="IPR050770">
    <property type="entry name" value="Intradiol_RC_Dioxygenase"/>
</dbReference>
<dbReference type="GO" id="GO:0009712">
    <property type="term" value="P:catechol-containing compound metabolic process"/>
    <property type="evidence" value="ECO:0007669"/>
    <property type="project" value="InterPro"/>
</dbReference>
<feature type="domain" description="Catechol dioxygenase N-terminal" evidence="8">
    <location>
        <begin position="29"/>
        <end position="96"/>
    </location>
</feature>
<gene>
    <name evidence="9" type="ORF">HNP73_001817</name>
</gene>
<dbReference type="RefSeq" id="WP_184148332.1">
    <property type="nucleotide sequence ID" value="NZ_JACHFM010000002.1"/>
</dbReference>
<keyword evidence="3" id="KW-0479">Metal-binding</keyword>
<evidence type="ECO:0000313" key="10">
    <source>
        <dbReference type="Proteomes" id="UP000549457"/>
    </source>
</evidence>
<keyword evidence="5" id="KW-0560">Oxidoreductase</keyword>
<dbReference type="GO" id="GO:0018576">
    <property type="term" value="F:catechol 1,2-dioxygenase activity"/>
    <property type="evidence" value="ECO:0007669"/>
    <property type="project" value="InterPro"/>
</dbReference>
<dbReference type="PANTHER" id="PTHR33711">
    <property type="entry name" value="DIOXYGENASE, PUTATIVE (AFU_ORTHOLOGUE AFUA_2G02910)-RELATED"/>
    <property type="match status" value="1"/>
</dbReference>
<dbReference type="Proteomes" id="UP000549457">
    <property type="component" value="Unassembled WGS sequence"/>
</dbReference>
<comment type="caution">
    <text evidence="9">The sequence shown here is derived from an EMBL/GenBank/DDBJ whole genome shotgun (WGS) entry which is preliminary data.</text>
</comment>
<name>A0A840SRN9_9RHOB</name>
<dbReference type="GO" id="GO:0008199">
    <property type="term" value="F:ferric iron binding"/>
    <property type="evidence" value="ECO:0007669"/>
    <property type="project" value="InterPro"/>
</dbReference>
<dbReference type="Gene3D" id="2.60.130.10">
    <property type="entry name" value="Aromatic compound dioxygenase"/>
    <property type="match status" value="1"/>
</dbReference>
<sequence>MAIKSLTIENSAELVCDRIDQSRAGARFLTGLVGHLHALVRETRPSRDDWKSAIALLTEIGHAADDRRQEWVLASDLLGVSALVEEVNSGRAKGATPNTVRGPFYRSDAPTRGLGDTLSLDGRGERLEVRGQIIDLDRAAIAGATIETWQANGDGLYENQHPDLQPEFNLRGRFTADADGRFHYSTVRPGGYAPPLDGPVGRLLTGLNFPMRRPAHLHFIIRAEGFEPICTHVFDGSDPALALDALYAVRPELVGDFNRSGDSSTLDFTFVMARAKQERRAA</sequence>
<evidence type="ECO:0000256" key="3">
    <source>
        <dbReference type="ARBA" id="ARBA00022723"/>
    </source>
</evidence>
<evidence type="ECO:0000256" key="1">
    <source>
        <dbReference type="ARBA" id="ARBA00001965"/>
    </source>
</evidence>
<dbReference type="EMBL" id="JACHFM010000002">
    <property type="protein sequence ID" value="MBB5221881.1"/>
    <property type="molecule type" value="Genomic_DNA"/>
</dbReference>
<dbReference type="InterPro" id="IPR007535">
    <property type="entry name" value="Catechol_dOase_N"/>
</dbReference>
<accession>A0A840SRN9</accession>
<dbReference type="Pfam" id="PF00775">
    <property type="entry name" value="Dioxygenase_C"/>
    <property type="match status" value="1"/>
</dbReference>
<evidence type="ECO:0000259" key="8">
    <source>
        <dbReference type="Pfam" id="PF04444"/>
    </source>
</evidence>
<protein>
    <submittedName>
        <fullName evidence="9">Protocatechuate 3,4-dioxygenase beta subunit</fullName>
    </submittedName>
</protein>
<dbReference type="Pfam" id="PF04444">
    <property type="entry name" value="Dioxygenase_N"/>
    <property type="match status" value="1"/>
</dbReference>
<dbReference type="PANTHER" id="PTHR33711:SF7">
    <property type="entry name" value="INTRADIOL RING-CLEAVAGE DIOXYGENASES DOMAIN-CONTAINING PROTEIN-RELATED"/>
    <property type="match status" value="1"/>
</dbReference>
<comment type="similarity">
    <text evidence="2">Belongs to the intradiol ring-cleavage dioxygenase family.</text>
</comment>
<evidence type="ECO:0000256" key="5">
    <source>
        <dbReference type="ARBA" id="ARBA00023002"/>
    </source>
</evidence>
<evidence type="ECO:0000259" key="7">
    <source>
        <dbReference type="Pfam" id="PF00775"/>
    </source>
</evidence>
<evidence type="ECO:0000313" key="9">
    <source>
        <dbReference type="EMBL" id="MBB5221881.1"/>
    </source>
</evidence>
<evidence type="ECO:0000256" key="6">
    <source>
        <dbReference type="ARBA" id="ARBA00023004"/>
    </source>
</evidence>
<dbReference type="InterPro" id="IPR000627">
    <property type="entry name" value="Intradiol_dOase_C"/>
</dbReference>
<feature type="domain" description="Intradiol ring-cleavage dioxygenases" evidence="7">
    <location>
        <begin position="102"/>
        <end position="265"/>
    </location>
</feature>
<dbReference type="InterPro" id="IPR015889">
    <property type="entry name" value="Intradiol_dOase_core"/>
</dbReference>
<keyword evidence="6" id="KW-0408">Iron</keyword>
<dbReference type="SUPFAM" id="SSF49482">
    <property type="entry name" value="Aromatic compound dioxygenase"/>
    <property type="match status" value="1"/>
</dbReference>
<proteinExistence type="inferred from homology"/>
<organism evidence="9 10">
    <name type="scientific">Amaricoccus macauensis</name>
    <dbReference type="NCBI Taxonomy" id="57001"/>
    <lineage>
        <taxon>Bacteria</taxon>
        <taxon>Pseudomonadati</taxon>
        <taxon>Pseudomonadota</taxon>
        <taxon>Alphaproteobacteria</taxon>
        <taxon>Rhodobacterales</taxon>
        <taxon>Paracoccaceae</taxon>
        <taxon>Amaricoccus</taxon>
    </lineage>
</organism>
<dbReference type="AlphaFoldDB" id="A0A840SRN9"/>